<reference evidence="2 3" key="1">
    <citation type="submission" date="2016-12" db="EMBL/GenBank/DDBJ databases">
        <title>The genome of dimorphic prosthecate Glycocaulis alkaliphilus 6b-8t, isolated from crude oil dictates its adaptability in petroleum environments.</title>
        <authorList>
            <person name="Wu X.-L."/>
            <person name="Geng S."/>
        </authorList>
    </citation>
    <scope>NUCLEOTIDE SEQUENCE [LARGE SCALE GENOMIC DNA]</scope>
    <source>
        <strain evidence="2 3">6B-8</strain>
    </source>
</reference>
<evidence type="ECO:0000313" key="3">
    <source>
        <dbReference type="Proteomes" id="UP000286954"/>
    </source>
</evidence>
<feature type="region of interest" description="Disordered" evidence="1">
    <location>
        <begin position="20"/>
        <end position="45"/>
    </location>
</feature>
<keyword evidence="3" id="KW-1185">Reference proteome</keyword>
<dbReference type="RefSeq" id="WP_233352521.1">
    <property type="nucleotide sequence ID" value="NZ_CP018911.1"/>
</dbReference>
<dbReference type="EMBL" id="CP018911">
    <property type="protein sequence ID" value="AZU03448.1"/>
    <property type="molecule type" value="Genomic_DNA"/>
</dbReference>
<evidence type="ECO:0000313" key="2">
    <source>
        <dbReference type="EMBL" id="AZU03448.1"/>
    </source>
</evidence>
<protein>
    <submittedName>
        <fullName evidence="2">Uncharacterized protein</fullName>
    </submittedName>
</protein>
<accession>A0A3T0E8I8</accession>
<evidence type="ECO:0000256" key="1">
    <source>
        <dbReference type="SAM" id="MobiDB-lite"/>
    </source>
</evidence>
<feature type="compositionally biased region" description="Polar residues" evidence="1">
    <location>
        <begin position="20"/>
        <end position="36"/>
    </location>
</feature>
<dbReference type="Proteomes" id="UP000286954">
    <property type="component" value="Chromosome"/>
</dbReference>
<gene>
    <name evidence="2" type="ORF">X907_0907</name>
</gene>
<proteinExistence type="predicted"/>
<organism evidence="2 3">
    <name type="scientific">Glycocaulis alkaliphilus</name>
    <dbReference type="NCBI Taxonomy" id="1434191"/>
    <lineage>
        <taxon>Bacteria</taxon>
        <taxon>Pseudomonadati</taxon>
        <taxon>Pseudomonadota</taxon>
        <taxon>Alphaproteobacteria</taxon>
        <taxon>Maricaulales</taxon>
        <taxon>Maricaulaceae</taxon>
        <taxon>Glycocaulis</taxon>
    </lineage>
</organism>
<name>A0A3T0E8I8_9PROT</name>
<sequence length="45" mass="4715">MIAEVDAKSKAADGFAHVASQLTGRSSAPVRQQRSGLKSLFGRKG</sequence>
<dbReference type="KEGG" id="gak:X907_0907"/>
<dbReference type="AlphaFoldDB" id="A0A3T0E8I8"/>